<evidence type="ECO:0000256" key="2">
    <source>
        <dbReference type="ARBA" id="ARBA00022448"/>
    </source>
</evidence>
<feature type="transmembrane region" description="Helical" evidence="10">
    <location>
        <begin position="213"/>
        <end position="232"/>
    </location>
</feature>
<keyword evidence="6 10" id="KW-1133">Transmembrane helix</keyword>
<feature type="transmembrane region" description="Helical" evidence="10">
    <location>
        <begin position="69"/>
        <end position="88"/>
    </location>
</feature>
<keyword evidence="13" id="KW-1185">Reference proteome</keyword>
<feature type="domain" description="Major facilitator superfamily (MFS) profile" evidence="11">
    <location>
        <begin position="24"/>
        <end position="508"/>
    </location>
</feature>
<dbReference type="GO" id="GO:0005315">
    <property type="term" value="F:phosphate transmembrane transporter activity"/>
    <property type="evidence" value="ECO:0007669"/>
    <property type="project" value="InterPro"/>
</dbReference>
<comment type="subcellular location">
    <subcellularLocation>
        <location evidence="1">Membrane</location>
        <topology evidence="1">Multi-pass membrane protein</topology>
    </subcellularLocation>
</comment>
<dbReference type="NCBIfam" id="TIGR00887">
    <property type="entry name" value="2A0109"/>
    <property type="match status" value="1"/>
</dbReference>
<feature type="transmembrane region" description="Helical" evidence="10">
    <location>
        <begin position="100"/>
        <end position="119"/>
    </location>
</feature>
<dbReference type="Gene3D" id="1.20.1250.20">
    <property type="entry name" value="MFS general substrate transporter like domains"/>
    <property type="match status" value="2"/>
</dbReference>
<organism evidence="12 13">
    <name type="scientific">Genlisea aurea</name>
    <dbReference type="NCBI Taxonomy" id="192259"/>
    <lineage>
        <taxon>Eukaryota</taxon>
        <taxon>Viridiplantae</taxon>
        <taxon>Streptophyta</taxon>
        <taxon>Embryophyta</taxon>
        <taxon>Tracheophyta</taxon>
        <taxon>Spermatophyta</taxon>
        <taxon>Magnoliopsida</taxon>
        <taxon>eudicotyledons</taxon>
        <taxon>Gunneridae</taxon>
        <taxon>Pentapetalae</taxon>
        <taxon>asterids</taxon>
        <taxon>lamiids</taxon>
        <taxon>Lamiales</taxon>
        <taxon>Lentibulariaceae</taxon>
        <taxon>Genlisea</taxon>
    </lineage>
</organism>
<feature type="transmembrane region" description="Helical" evidence="10">
    <location>
        <begin position="125"/>
        <end position="142"/>
    </location>
</feature>
<evidence type="ECO:0000256" key="6">
    <source>
        <dbReference type="ARBA" id="ARBA00022989"/>
    </source>
</evidence>
<dbReference type="InterPro" id="IPR005828">
    <property type="entry name" value="MFS_sugar_transport-like"/>
</dbReference>
<evidence type="ECO:0000256" key="9">
    <source>
        <dbReference type="ARBA" id="ARBA00049011"/>
    </source>
</evidence>
<keyword evidence="2" id="KW-0813">Transport</keyword>
<evidence type="ECO:0000256" key="10">
    <source>
        <dbReference type="SAM" id="Phobius"/>
    </source>
</evidence>
<evidence type="ECO:0000256" key="4">
    <source>
        <dbReference type="ARBA" id="ARBA00022692"/>
    </source>
</evidence>
<feature type="transmembrane region" description="Helical" evidence="10">
    <location>
        <begin position="404"/>
        <end position="423"/>
    </location>
</feature>
<name>S8D0Y8_9LAMI</name>
<dbReference type="CDD" id="cd17364">
    <property type="entry name" value="MFS_PhT"/>
    <property type="match status" value="1"/>
</dbReference>
<dbReference type="InterPro" id="IPR004738">
    <property type="entry name" value="Phos_permease"/>
</dbReference>
<dbReference type="Pfam" id="PF00083">
    <property type="entry name" value="Sugar_tr"/>
    <property type="match status" value="1"/>
</dbReference>
<keyword evidence="5" id="KW-0769">Symport</keyword>
<dbReference type="EMBL" id="AUSU01001448">
    <property type="protein sequence ID" value="EPS70986.1"/>
    <property type="molecule type" value="Genomic_DNA"/>
</dbReference>
<proteinExistence type="inferred from homology"/>
<dbReference type="GO" id="GO:0016020">
    <property type="term" value="C:membrane"/>
    <property type="evidence" value="ECO:0007669"/>
    <property type="project" value="UniProtKB-SubCell"/>
</dbReference>
<evidence type="ECO:0000256" key="7">
    <source>
        <dbReference type="ARBA" id="ARBA00023136"/>
    </source>
</evidence>
<dbReference type="OrthoDB" id="433512at2759"/>
<evidence type="ECO:0000256" key="3">
    <source>
        <dbReference type="ARBA" id="ARBA00022592"/>
    </source>
</evidence>
<dbReference type="PROSITE" id="PS50850">
    <property type="entry name" value="MFS"/>
    <property type="match status" value="1"/>
</dbReference>
<dbReference type="SUPFAM" id="SSF103473">
    <property type="entry name" value="MFS general substrate transporter"/>
    <property type="match status" value="1"/>
</dbReference>
<evidence type="ECO:0000259" key="11">
    <source>
        <dbReference type="PROSITE" id="PS50850"/>
    </source>
</evidence>
<feature type="transmembrane region" description="Helical" evidence="10">
    <location>
        <begin position="484"/>
        <end position="503"/>
    </location>
</feature>
<keyword evidence="4 10" id="KW-0812">Transmembrane</keyword>
<dbReference type="GO" id="GO:0015293">
    <property type="term" value="F:symporter activity"/>
    <property type="evidence" value="ECO:0007669"/>
    <property type="project" value="UniProtKB-KW"/>
</dbReference>
<feature type="transmembrane region" description="Helical" evidence="10">
    <location>
        <begin position="163"/>
        <end position="190"/>
    </location>
</feature>
<keyword evidence="3" id="KW-0592">Phosphate transport</keyword>
<gene>
    <name evidence="12" type="ORF">M569_03769</name>
</gene>
<comment type="caution">
    <text evidence="12">The sequence shown here is derived from an EMBL/GenBank/DDBJ whole genome shotgun (WGS) entry which is preliminary data.</text>
</comment>
<evidence type="ECO:0000313" key="13">
    <source>
        <dbReference type="Proteomes" id="UP000015453"/>
    </source>
</evidence>
<feature type="transmembrane region" description="Helical" evidence="10">
    <location>
        <begin position="373"/>
        <end position="392"/>
    </location>
</feature>
<protein>
    <submittedName>
        <fullName evidence="12">Phosphate transporter</fullName>
    </submittedName>
</protein>
<dbReference type="Proteomes" id="UP000015453">
    <property type="component" value="Unassembled WGS sequence"/>
</dbReference>
<dbReference type="GO" id="GO:0006817">
    <property type="term" value="P:phosphate ion transport"/>
    <property type="evidence" value="ECO:0007669"/>
    <property type="project" value="UniProtKB-KW"/>
</dbReference>
<comment type="similarity">
    <text evidence="8">Belongs to the major facilitator superfamily. Phosphate:H(+) symporter (TC 2.A.1.9) family.</text>
</comment>
<evidence type="ECO:0000256" key="1">
    <source>
        <dbReference type="ARBA" id="ARBA00004141"/>
    </source>
</evidence>
<feature type="transmembrane region" description="Helical" evidence="10">
    <location>
        <begin position="443"/>
        <end position="463"/>
    </location>
</feature>
<evidence type="ECO:0000256" key="5">
    <source>
        <dbReference type="ARBA" id="ARBA00022847"/>
    </source>
</evidence>
<evidence type="ECO:0000313" key="12">
    <source>
        <dbReference type="EMBL" id="EPS70986.1"/>
    </source>
</evidence>
<sequence length="518" mass="56612">MARQQLQVLDALDVAKTQWYHFTAIVIAGMGFFTDAYDLFCVSLVTKLLGRIYYTHPGAVKPGTLPPNVAAAVNGVAFCGTLSGQLFFGWLGDKLGRKRVYGMTLLLMVICSVGSGLSFGSRPQAVIATLCFFRFWLGFGIGGDYPLSATIMSEYANKRTRGAFIAAVFAMQGFGILAGGMVAIIISASFKSAFPAPAYQDNAAASTVPQADYVWRLIVVFGAIPAALTYYWRMKMPETARYTALVAKNAKQAASDMSRVLQVEIEAEQDKVDAAAETEGANFGLFSKQFLRRHGLHLLGTTTTWFLLDIAFYSQNLFQKDIFSSIGWIPPAKTMNALDEVFRIARAQTLIALCSTVPGYWFTVAFIDRIGRFAIQLMGFFFMTVFMFALAIPYDHWTHKDNRIGFVVMYSLTFFFANFGPNATTFVVPAEIFPARLRSTCHGISAAAGKAGAIVGAFGFLYAAQPKDPTKRDAGYPAGIGVKYSLILLGCVNALGMIFTFLVPESKGKSLEEISQEN</sequence>
<dbReference type="InterPro" id="IPR020846">
    <property type="entry name" value="MFS_dom"/>
</dbReference>
<evidence type="ECO:0000256" key="8">
    <source>
        <dbReference type="ARBA" id="ARBA00044504"/>
    </source>
</evidence>
<accession>S8D0Y8</accession>
<feature type="non-terminal residue" evidence="12">
    <location>
        <position position="518"/>
    </location>
</feature>
<feature type="transmembrane region" description="Helical" evidence="10">
    <location>
        <begin position="20"/>
        <end position="49"/>
    </location>
</feature>
<dbReference type="FunFam" id="1.20.1250.20:FF:000175">
    <property type="entry name" value="Inorganic phosphate transporter 1-6"/>
    <property type="match status" value="1"/>
</dbReference>
<dbReference type="PANTHER" id="PTHR24064">
    <property type="entry name" value="SOLUTE CARRIER FAMILY 22 MEMBER"/>
    <property type="match status" value="1"/>
</dbReference>
<dbReference type="InterPro" id="IPR036259">
    <property type="entry name" value="MFS_trans_sf"/>
</dbReference>
<comment type="catalytic activity">
    <reaction evidence="9">
        <text>phosphate(in) + H(+)(in) = phosphate(out) + H(+)(out)</text>
        <dbReference type="Rhea" id="RHEA:29939"/>
        <dbReference type="ChEBI" id="CHEBI:15378"/>
        <dbReference type="ChEBI" id="CHEBI:43474"/>
    </reaction>
    <physiologicalReaction direction="right-to-left" evidence="9">
        <dbReference type="Rhea" id="RHEA:29941"/>
    </physiologicalReaction>
</comment>
<dbReference type="AlphaFoldDB" id="S8D0Y8"/>
<reference evidence="12 13" key="1">
    <citation type="journal article" date="2013" name="BMC Genomics">
        <title>The miniature genome of a carnivorous plant Genlisea aurea contains a low number of genes and short non-coding sequences.</title>
        <authorList>
            <person name="Leushkin E.V."/>
            <person name="Sutormin R.A."/>
            <person name="Nabieva E.R."/>
            <person name="Penin A.A."/>
            <person name="Kondrashov A.S."/>
            <person name="Logacheva M.D."/>
        </authorList>
    </citation>
    <scope>NUCLEOTIDE SEQUENCE [LARGE SCALE GENOMIC DNA]</scope>
</reference>
<keyword evidence="7 10" id="KW-0472">Membrane</keyword>
<feature type="transmembrane region" description="Helical" evidence="10">
    <location>
        <begin position="350"/>
        <end position="367"/>
    </location>
</feature>